<evidence type="ECO:0000259" key="5">
    <source>
        <dbReference type="Pfam" id="PF22725"/>
    </source>
</evidence>
<dbReference type="EMBL" id="JACHVT010000003">
    <property type="protein sequence ID" value="MBB2986598.1"/>
    <property type="molecule type" value="Genomic_DNA"/>
</dbReference>
<feature type="region of interest" description="Disordered" evidence="3">
    <location>
        <begin position="387"/>
        <end position="423"/>
    </location>
</feature>
<dbReference type="Proteomes" id="UP000590811">
    <property type="component" value="Unassembled WGS sequence"/>
</dbReference>
<feature type="domain" description="GFO/IDH/MocA-like oxidoreductase" evidence="5">
    <location>
        <begin position="148"/>
        <end position="296"/>
    </location>
</feature>
<organism evidence="7 8">
    <name type="scientific">Terracoccus luteus</name>
    <dbReference type="NCBI Taxonomy" id="53356"/>
    <lineage>
        <taxon>Bacteria</taxon>
        <taxon>Bacillati</taxon>
        <taxon>Actinomycetota</taxon>
        <taxon>Actinomycetes</taxon>
        <taxon>Micrococcales</taxon>
        <taxon>Intrasporangiaceae</taxon>
        <taxon>Terracoccus</taxon>
    </lineage>
</organism>
<dbReference type="InterPro" id="IPR036291">
    <property type="entry name" value="NAD(P)-bd_dom_sf"/>
</dbReference>
<keyword evidence="2" id="KW-0520">NAD</keyword>
<evidence type="ECO:0000313" key="6">
    <source>
        <dbReference type="EMBL" id="MBB2986598.1"/>
    </source>
</evidence>
<evidence type="ECO:0000259" key="4">
    <source>
        <dbReference type="Pfam" id="PF01408"/>
    </source>
</evidence>
<dbReference type="Proteomes" id="UP000278440">
    <property type="component" value="Unassembled WGS sequence"/>
</dbReference>
<evidence type="ECO:0000256" key="2">
    <source>
        <dbReference type="ARBA" id="ARBA00023027"/>
    </source>
</evidence>
<dbReference type="Gene3D" id="3.30.360.10">
    <property type="entry name" value="Dihydrodipicolinate Reductase, domain 2"/>
    <property type="match status" value="1"/>
</dbReference>
<keyword evidence="8" id="KW-1185">Reference proteome</keyword>
<reference evidence="6 9" key="2">
    <citation type="submission" date="2020-08" db="EMBL/GenBank/DDBJ databases">
        <title>Genomic Encyclopedia of Type Strains, Phase IV (KMG-V): Genome sequencing to study the core and pangenomes of soil and plant-associated prokaryotes.</title>
        <authorList>
            <person name="Whitman W."/>
        </authorList>
    </citation>
    <scope>NUCLEOTIDE SEQUENCE [LARGE SCALE GENOMIC DNA]</scope>
    <source>
        <strain evidence="6 9">B3ACCR2</strain>
    </source>
</reference>
<dbReference type="GO" id="GO:0000166">
    <property type="term" value="F:nucleotide binding"/>
    <property type="evidence" value="ECO:0007669"/>
    <property type="project" value="InterPro"/>
</dbReference>
<evidence type="ECO:0000256" key="3">
    <source>
        <dbReference type="SAM" id="MobiDB-lite"/>
    </source>
</evidence>
<dbReference type="Pfam" id="PF01408">
    <property type="entry name" value="GFO_IDH_MocA"/>
    <property type="match status" value="1"/>
</dbReference>
<dbReference type="OrthoDB" id="9792085at2"/>
<protein>
    <submittedName>
        <fullName evidence="7">Putative dehydrogenase</fullName>
    </submittedName>
</protein>
<feature type="domain" description="Gfo/Idh/MocA-like oxidoreductase N-terminal" evidence="4">
    <location>
        <begin position="10"/>
        <end position="127"/>
    </location>
</feature>
<evidence type="ECO:0000313" key="7">
    <source>
        <dbReference type="EMBL" id="RKT79348.1"/>
    </source>
</evidence>
<proteinExistence type="predicted"/>
<gene>
    <name evidence="7" type="ORF">DFJ68_2815</name>
    <name evidence="6" type="ORF">FHW14_001752</name>
</gene>
<comment type="caution">
    <text evidence="7">The sequence shown here is derived from an EMBL/GenBank/DDBJ whole genome shotgun (WGS) entry which is preliminary data.</text>
</comment>
<dbReference type="AlphaFoldDB" id="A0A495Y4D5"/>
<evidence type="ECO:0000256" key="1">
    <source>
        <dbReference type="ARBA" id="ARBA00023002"/>
    </source>
</evidence>
<dbReference type="GO" id="GO:0016491">
    <property type="term" value="F:oxidoreductase activity"/>
    <property type="evidence" value="ECO:0007669"/>
    <property type="project" value="UniProtKB-KW"/>
</dbReference>
<reference evidence="7 8" key="1">
    <citation type="submission" date="2018-10" db="EMBL/GenBank/DDBJ databases">
        <title>Sequencing the genomes of 1000 actinobacteria strains.</title>
        <authorList>
            <person name="Klenk H.-P."/>
        </authorList>
    </citation>
    <scope>NUCLEOTIDE SEQUENCE [LARGE SCALE GENOMIC DNA]</scope>
    <source>
        <strain evidence="7 8">DSM 44267</strain>
    </source>
</reference>
<evidence type="ECO:0000313" key="8">
    <source>
        <dbReference type="Proteomes" id="UP000278440"/>
    </source>
</evidence>
<dbReference type="RefSeq" id="WP_121035394.1">
    <property type="nucleotide sequence ID" value="NZ_JACHVT010000003.1"/>
</dbReference>
<dbReference type="EMBL" id="RBXT01000001">
    <property type="protein sequence ID" value="RKT79348.1"/>
    <property type="molecule type" value="Genomic_DNA"/>
</dbReference>
<name>A0A495Y4D5_9MICO</name>
<dbReference type="Pfam" id="PF22725">
    <property type="entry name" value="GFO_IDH_MocA_C3"/>
    <property type="match status" value="1"/>
</dbReference>
<dbReference type="PANTHER" id="PTHR43818:SF11">
    <property type="entry name" value="BCDNA.GH03377"/>
    <property type="match status" value="1"/>
</dbReference>
<dbReference type="SUPFAM" id="SSF51735">
    <property type="entry name" value="NAD(P)-binding Rossmann-fold domains"/>
    <property type="match status" value="1"/>
</dbReference>
<dbReference type="InterPro" id="IPR050463">
    <property type="entry name" value="Gfo/Idh/MocA_oxidrdct_glycsds"/>
</dbReference>
<evidence type="ECO:0000313" key="9">
    <source>
        <dbReference type="Proteomes" id="UP000590811"/>
    </source>
</evidence>
<dbReference type="Gene3D" id="3.40.50.720">
    <property type="entry name" value="NAD(P)-binding Rossmann-like Domain"/>
    <property type="match status" value="1"/>
</dbReference>
<keyword evidence="1" id="KW-0560">Oxidoreductase</keyword>
<dbReference type="InterPro" id="IPR000683">
    <property type="entry name" value="Gfo/Idh/MocA-like_OxRdtase_N"/>
</dbReference>
<accession>A0A495Y4D5</accession>
<dbReference type="InterPro" id="IPR055170">
    <property type="entry name" value="GFO_IDH_MocA-like_dom"/>
</dbReference>
<sequence>MTHSSKPTLGVGMVGYSFMGRAHSQAWRNARSFFSPAALPAMTVVAGRDAQAAQETADRFGWQGVETDWRRLLERDDVDVIDICTPGDTHAEIAIAALAAGKHVLCEKPLANSVAEAEEMTRAAEAAAAQGIRSMVGFTYRRVPAIALARQLVAEGRVGRVLHVRGAYLQDWLVDPSSPMTWRMQKERAGSGALGDIGAHIVDLAQHVTGQTLTGVSALTETFVKQRPLAGGGAGSGITGGTADHSAPMGDVTVDDAAVFVSRLSGGALATFEATRYATGRKNAIRLEINGTEGSIAFDFEDMNVLQVHDASLDPREGGFTRVLVTEASHPYVAGWWPPGHVLGYEHGFTHQAVDLLDAIAAGQDPTPSFADGLQIQRVIAAVESSAEHESAWTPVEPAGTDAGRPGDEITDVTGAHPAATDDGHLAAADGIRVSSHV</sequence>
<dbReference type="PANTHER" id="PTHR43818">
    <property type="entry name" value="BCDNA.GH03377"/>
    <property type="match status" value="1"/>
</dbReference>
<dbReference type="SUPFAM" id="SSF55347">
    <property type="entry name" value="Glyceraldehyde-3-phosphate dehydrogenase-like, C-terminal domain"/>
    <property type="match status" value="1"/>
</dbReference>